<name>A0ABU8HFM7_9BACI</name>
<protein>
    <submittedName>
        <fullName evidence="1">Uncharacterized protein</fullName>
    </submittedName>
</protein>
<accession>A0ABU8HFM7</accession>
<dbReference type="EMBL" id="JBBAXC010000010">
    <property type="protein sequence ID" value="MEI5907963.1"/>
    <property type="molecule type" value="Genomic_DNA"/>
</dbReference>
<keyword evidence="2" id="KW-1185">Reference proteome</keyword>
<reference evidence="1 2" key="1">
    <citation type="journal article" date="2018" name="J. Microbiol.">
        <title>Bacillus spongiae sp. nov., isolated from sponge of Jeju Island.</title>
        <authorList>
            <person name="Lee G.E."/>
            <person name="Im W.T."/>
            <person name="Park J.S."/>
        </authorList>
    </citation>
    <scope>NUCLEOTIDE SEQUENCE [LARGE SCALE GENOMIC DNA]</scope>
    <source>
        <strain evidence="1 2">135PIL107-10</strain>
    </source>
</reference>
<proteinExistence type="predicted"/>
<evidence type="ECO:0000313" key="2">
    <source>
        <dbReference type="Proteomes" id="UP001312865"/>
    </source>
</evidence>
<comment type="caution">
    <text evidence="1">The sequence shown here is derived from an EMBL/GenBank/DDBJ whole genome shotgun (WGS) entry which is preliminary data.</text>
</comment>
<dbReference type="RefSeq" id="WP_336587405.1">
    <property type="nucleotide sequence ID" value="NZ_JBBAXC010000010.1"/>
</dbReference>
<gene>
    <name evidence="1" type="ORF">WAK64_12945</name>
</gene>
<sequence>MKTYINLLLGLLLIIIPTITDAEMEGYEIVSQNNKENITLYGKKMNGLYREFKINFKGATYTKPFWNSESSPTYAPQICCIDINNDHRKELIIPLTLGHGSGVLLEDVHVFHTMDNRLTEVIVDNPLAIIYKNVKTKLTYDEAEIRIGEKDYKVDITPFDIKSEALFDDIAFGSIIDYEVMNNNLMVRVGGRISPASSIGDIIITYEYKNKMYQAKTIDFIIDSNKNPFYGPV</sequence>
<evidence type="ECO:0000313" key="1">
    <source>
        <dbReference type="EMBL" id="MEI5907963.1"/>
    </source>
</evidence>
<organism evidence="1 2">
    <name type="scientific">Bacillus spongiae</name>
    <dbReference type="NCBI Taxonomy" id="2683610"/>
    <lineage>
        <taxon>Bacteria</taxon>
        <taxon>Bacillati</taxon>
        <taxon>Bacillota</taxon>
        <taxon>Bacilli</taxon>
        <taxon>Bacillales</taxon>
        <taxon>Bacillaceae</taxon>
        <taxon>Bacillus</taxon>
    </lineage>
</organism>
<dbReference type="Proteomes" id="UP001312865">
    <property type="component" value="Unassembled WGS sequence"/>
</dbReference>